<gene>
    <name evidence="2" type="ORF">PIB30_043729</name>
</gene>
<sequence>MKVNGMKFQSQSNSSGITADNTGVYLKGDVGQGECDWYGILNEILELEYLGEPKNRAILFRCECGRSNWRVVVKCKPPGRIESQEVVVQNEAYQSTEEIPIRVITKTGIPETLRSSALDVDIIASAQLPNTENEDESEEDEGNSEDNGSASTDSLSSQDDE</sequence>
<dbReference type="Proteomes" id="UP001341840">
    <property type="component" value="Unassembled WGS sequence"/>
</dbReference>
<accession>A0ABU6VGD5</accession>
<feature type="compositionally biased region" description="Polar residues" evidence="1">
    <location>
        <begin position="150"/>
        <end position="161"/>
    </location>
</feature>
<organism evidence="2 3">
    <name type="scientific">Stylosanthes scabra</name>
    <dbReference type="NCBI Taxonomy" id="79078"/>
    <lineage>
        <taxon>Eukaryota</taxon>
        <taxon>Viridiplantae</taxon>
        <taxon>Streptophyta</taxon>
        <taxon>Embryophyta</taxon>
        <taxon>Tracheophyta</taxon>
        <taxon>Spermatophyta</taxon>
        <taxon>Magnoliopsida</taxon>
        <taxon>eudicotyledons</taxon>
        <taxon>Gunneridae</taxon>
        <taxon>Pentapetalae</taxon>
        <taxon>rosids</taxon>
        <taxon>fabids</taxon>
        <taxon>Fabales</taxon>
        <taxon>Fabaceae</taxon>
        <taxon>Papilionoideae</taxon>
        <taxon>50 kb inversion clade</taxon>
        <taxon>dalbergioids sensu lato</taxon>
        <taxon>Dalbergieae</taxon>
        <taxon>Pterocarpus clade</taxon>
        <taxon>Stylosanthes</taxon>
    </lineage>
</organism>
<dbReference type="PANTHER" id="PTHR48258">
    <property type="entry name" value="DUF4218 DOMAIN-CONTAINING PROTEIN-RELATED"/>
    <property type="match status" value="1"/>
</dbReference>
<name>A0ABU6VGD5_9FABA</name>
<protein>
    <submittedName>
        <fullName evidence="2">Uncharacterized protein</fullName>
    </submittedName>
</protein>
<feature type="compositionally biased region" description="Acidic residues" evidence="1">
    <location>
        <begin position="132"/>
        <end position="144"/>
    </location>
</feature>
<keyword evidence="3" id="KW-1185">Reference proteome</keyword>
<comment type="caution">
    <text evidence="2">The sequence shown here is derived from an EMBL/GenBank/DDBJ whole genome shotgun (WGS) entry which is preliminary data.</text>
</comment>
<evidence type="ECO:0000256" key="1">
    <source>
        <dbReference type="SAM" id="MobiDB-lite"/>
    </source>
</evidence>
<evidence type="ECO:0000313" key="2">
    <source>
        <dbReference type="EMBL" id="MED6171760.1"/>
    </source>
</evidence>
<proteinExistence type="predicted"/>
<feature type="region of interest" description="Disordered" evidence="1">
    <location>
        <begin position="124"/>
        <end position="161"/>
    </location>
</feature>
<dbReference type="EMBL" id="JASCZI010151291">
    <property type="protein sequence ID" value="MED6171760.1"/>
    <property type="molecule type" value="Genomic_DNA"/>
</dbReference>
<evidence type="ECO:0000313" key="3">
    <source>
        <dbReference type="Proteomes" id="UP001341840"/>
    </source>
</evidence>
<reference evidence="2 3" key="1">
    <citation type="journal article" date="2023" name="Plants (Basel)">
        <title>Bridging the Gap: Combining Genomics and Transcriptomics Approaches to Understand Stylosanthes scabra, an Orphan Legume from the Brazilian Caatinga.</title>
        <authorList>
            <person name="Ferreira-Neto J.R.C."/>
            <person name="da Silva M.D."/>
            <person name="Binneck E."/>
            <person name="de Melo N.F."/>
            <person name="da Silva R.H."/>
            <person name="de Melo A.L.T.M."/>
            <person name="Pandolfi V."/>
            <person name="Bustamante F.O."/>
            <person name="Brasileiro-Vidal A.C."/>
            <person name="Benko-Iseppon A.M."/>
        </authorList>
    </citation>
    <scope>NUCLEOTIDE SEQUENCE [LARGE SCALE GENOMIC DNA]</scope>
    <source>
        <tissue evidence="2">Leaves</tissue>
    </source>
</reference>
<dbReference type="PANTHER" id="PTHR48258:SF4">
    <property type="entry name" value="DUF4216 DOMAIN-CONTAINING PROTEIN"/>
    <property type="match status" value="1"/>
</dbReference>